<organism evidence="2 3">
    <name type="scientific">Fibrella forsythiae</name>
    <dbReference type="NCBI Taxonomy" id="2817061"/>
    <lineage>
        <taxon>Bacteria</taxon>
        <taxon>Pseudomonadati</taxon>
        <taxon>Bacteroidota</taxon>
        <taxon>Cytophagia</taxon>
        <taxon>Cytophagales</taxon>
        <taxon>Spirosomataceae</taxon>
        <taxon>Fibrella</taxon>
    </lineage>
</organism>
<reference evidence="2 3" key="1">
    <citation type="submission" date="2021-03" db="EMBL/GenBank/DDBJ databases">
        <title>Fibrella sp. HMF5405 genome sequencing and assembly.</title>
        <authorList>
            <person name="Kang H."/>
            <person name="Kim H."/>
            <person name="Bae S."/>
            <person name="Joh K."/>
        </authorList>
    </citation>
    <scope>NUCLEOTIDE SEQUENCE [LARGE SCALE GENOMIC DNA]</scope>
    <source>
        <strain evidence="2 3">HMF5405</strain>
    </source>
</reference>
<accession>A0ABS3JR35</accession>
<protein>
    <submittedName>
        <fullName evidence="2">Phytase</fullName>
    </submittedName>
</protein>
<evidence type="ECO:0000313" key="2">
    <source>
        <dbReference type="EMBL" id="MBO0952466.1"/>
    </source>
</evidence>
<dbReference type="InterPro" id="IPR003431">
    <property type="entry name" value="B-propeller_Phytase"/>
</dbReference>
<dbReference type="PROSITE" id="PS51662">
    <property type="entry name" value="BP_PHYTASE"/>
    <property type="match status" value="1"/>
</dbReference>
<keyword evidence="3" id="KW-1185">Reference proteome</keyword>
<dbReference type="SUPFAM" id="SSF50956">
    <property type="entry name" value="Thermostable phytase (3-phytase)"/>
    <property type="match status" value="1"/>
</dbReference>
<evidence type="ECO:0000259" key="1">
    <source>
        <dbReference type="PROSITE" id="PS51662"/>
    </source>
</evidence>
<sequence length="357" mass="39281">MYRLCVTLFIGLTAVACQQPAHRIGQATADTTQVVHPVVVTDSVRHDSDDPAVWINPANPAKSLVIGTDKDSDGGLYVYDLAGHLQADKTVYGLKRPNNVDVEYGLILSGKPTDIVVTTERETHNLRIFSLPDMKPVDGGGIPVFEGETGTGYRDLMGIALYKNKDGAIDAIVGRKSGPTDGTYLWQYRLADAGNGQVKATLLRKFGEYSGRKEIESIAVDDQLGYVYYSDEGMGVRQYFADPARGNKQLSLFATSGFAEDHEGISIYATSDSTGYLLVSDQGGDRFQVFRREGQAGQPYAHRWVRTIRVLAHQSDGSETIAQPLNKQFKHGLFIAMSDNRTFQLYRCEDILGDLIK</sequence>
<dbReference type="Proteomes" id="UP000664628">
    <property type="component" value="Unassembled WGS sequence"/>
</dbReference>
<name>A0ABS3JR35_9BACT</name>
<dbReference type="RefSeq" id="WP_207332412.1">
    <property type="nucleotide sequence ID" value="NZ_JAFMYW010000011.1"/>
</dbReference>
<dbReference type="Pfam" id="PF02333">
    <property type="entry name" value="Phytase"/>
    <property type="match status" value="1"/>
</dbReference>
<dbReference type="EMBL" id="JAFMYW010000011">
    <property type="protein sequence ID" value="MBO0952466.1"/>
    <property type="molecule type" value="Genomic_DNA"/>
</dbReference>
<proteinExistence type="predicted"/>
<gene>
    <name evidence="2" type="ORF">J2I46_28035</name>
</gene>
<dbReference type="PROSITE" id="PS51257">
    <property type="entry name" value="PROKAR_LIPOPROTEIN"/>
    <property type="match status" value="1"/>
</dbReference>
<feature type="domain" description="BPP" evidence="1">
    <location>
        <begin position="25"/>
        <end position="355"/>
    </location>
</feature>
<dbReference type="InterPro" id="IPR011042">
    <property type="entry name" value="6-blade_b-propeller_TolB-like"/>
</dbReference>
<comment type="caution">
    <text evidence="2">The sequence shown here is derived from an EMBL/GenBank/DDBJ whole genome shotgun (WGS) entry which is preliminary data.</text>
</comment>
<dbReference type="Gene3D" id="2.120.10.30">
    <property type="entry name" value="TolB, C-terminal domain"/>
    <property type="match status" value="1"/>
</dbReference>
<evidence type="ECO:0000313" key="3">
    <source>
        <dbReference type="Proteomes" id="UP000664628"/>
    </source>
</evidence>